<organism evidence="2 3">
    <name type="scientific">Cyclospora cayetanensis</name>
    <dbReference type="NCBI Taxonomy" id="88456"/>
    <lineage>
        <taxon>Eukaryota</taxon>
        <taxon>Sar</taxon>
        <taxon>Alveolata</taxon>
        <taxon>Apicomplexa</taxon>
        <taxon>Conoidasida</taxon>
        <taxon>Coccidia</taxon>
        <taxon>Eucoccidiorida</taxon>
        <taxon>Eimeriorina</taxon>
        <taxon>Eimeriidae</taxon>
        <taxon>Cyclospora</taxon>
    </lineage>
</organism>
<accession>A0A1D3D6F6</accession>
<name>A0A1D3D6F6_9EIME</name>
<comment type="caution">
    <text evidence="2">The sequence shown here is derived from an EMBL/GenBank/DDBJ whole genome shotgun (WGS) entry which is preliminary data.</text>
</comment>
<feature type="compositionally biased region" description="Low complexity" evidence="1">
    <location>
        <begin position="665"/>
        <end position="675"/>
    </location>
</feature>
<protein>
    <submittedName>
        <fullName evidence="2">Uncharacterized protein</fullName>
    </submittedName>
</protein>
<sequence length="757" mass="81283">MRDASWVAAAYAAGSSGVCSSSPSFPKLSIKRHPEQNVMHVQEEACRDALAAGGSEADASADLPLLRKEGRHPFQQQSTKRPCFCPTVYVSRNGWRRRRICSSGERCCNGSFNSTTEFFFDAAASVGCFPVLACGSDAAAREAALRFLVQQQGGIAFVEAAQQVEVEKVLQPVVVSEEDLLEIRCLTIEGQQSQAASLAGVALVERKGHTCIEQLHPSQHEQMLLPHPAPAEAGEGSGNAFGGGPRCNYSSGVASGSCVFSGLGRIAAEKEVDKEGRLLLRNALISGSLVPLGEEFAVDSLDDVEMLPAAEPFLSSWYLMQIFLQTHKLQRSQPLDVGLTRQLLAAKHFVYLLSPYAESRAAAAASRLSSSPAAAAAKHHAPSPLPPATRQQLAKETAAAVSTSSCSRALQAGADASAAAGVTAVGKLRASCPPKGVCLVLPRSVLQRDHFLRNESSAVASRIVSGVCDAGRGLLPPGYGELPQLEALVDAAVLLSAYFKSSSAQTHAGRRFSRTFSVNLFGYESAKRLAVWSKLLVSTPHQRRICLQELWDCVQQQVQHPLPDEVAALLKHGKIKLEVCCFELQPPALLRHQQQLLVPHHLPHTKVQEQKQPAPVKPQQQQQQRDSSASPAAAAASPTAASVGSHARLQPSKNQQNHEKHDQEQQQQDQQQLEQSAADAPSPARLGKAKHSCTVASPTSTLEPLNLQHRRAAALVLSSPAVATAALTKEALAGRILWLAEIPKKWRVMFKDCSQRL</sequence>
<evidence type="ECO:0000313" key="2">
    <source>
        <dbReference type="EMBL" id="OEH79036.1"/>
    </source>
</evidence>
<gene>
    <name evidence="2" type="ORF">cyc_07380</name>
</gene>
<dbReference type="VEuPathDB" id="ToxoDB:cyc_07380"/>
<keyword evidence="3" id="KW-1185">Reference proteome</keyword>
<proteinExistence type="predicted"/>
<reference evidence="2 3" key="1">
    <citation type="journal article" date="2016" name="BMC Genomics">
        <title>Comparative genomics reveals Cyclospora cayetanensis possesses coccidia-like metabolism and invasion components but unique surface antigens.</title>
        <authorList>
            <person name="Liu S."/>
            <person name="Wang L."/>
            <person name="Zheng H."/>
            <person name="Xu Z."/>
            <person name="Roellig D.M."/>
            <person name="Li N."/>
            <person name="Frace M.A."/>
            <person name="Tang K."/>
            <person name="Arrowood M.J."/>
            <person name="Moss D.M."/>
            <person name="Zhang L."/>
            <person name="Feng Y."/>
            <person name="Xiao L."/>
        </authorList>
    </citation>
    <scope>NUCLEOTIDE SEQUENCE [LARGE SCALE GENOMIC DNA]</scope>
    <source>
        <strain evidence="2 3">CHN_HEN01</strain>
    </source>
</reference>
<dbReference type="InParanoid" id="A0A1D3D6F6"/>
<dbReference type="AlphaFoldDB" id="A0A1D3D6F6"/>
<feature type="region of interest" description="Disordered" evidence="1">
    <location>
        <begin position="606"/>
        <end position="698"/>
    </location>
</feature>
<evidence type="ECO:0000256" key="1">
    <source>
        <dbReference type="SAM" id="MobiDB-lite"/>
    </source>
</evidence>
<dbReference type="Proteomes" id="UP000095192">
    <property type="component" value="Unassembled WGS sequence"/>
</dbReference>
<dbReference type="EMBL" id="JROU02000528">
    <property type="protein sequence ID" value="OEH79036.1"/>
    <property type="molecule type" value="Genomic_DNA"/>
</dbReference>
<dbReference type="VEuPathDB" id="ToxoDB:LOC34623360"/>
<evidence type="ECO:0000313" key="3">
    <source>
        <dbReference type="Proteomes" id="UP000095192"/>
    </source>
</evidence>
<feature type="compositionally biased region" description="Low complexity" evidence="1">
    <location>
        <begin position="610"/>
        <end position="643"/>
    </location>
</feature>